<evidence type="ECO:0000313" key="2">
    <source>
        <dbReference type="Proteomes" id="UP000315711"/>
    </source>
</evidence>
<dbReference type="OrthoDB" id="6412948at2"/>
<gene>
    <name evidence="1" type="ORF">IQ10_01272</name>
</gene>
<accession>A0A562QMG3</accession>
<protein>
    <submittedName>
        <fullName evidence="1">Uncharacterized protein</fullName>
    </submittedName>
</protein>
<name>A0A562QMG3_9BACI</name>
<proteinExistence type="predicted"/>
<dbReference type="AlphaFoldDB" id="A0A562QMG3"/>
<evidence type="ECO:0000313" key="1">
    <source>
        <dbReference type="EMBL" id="TWI57942.1"/>
    </source>
</evidence>
<reference evidence="1 2" key="1">
    <citation type="journal article" date="2015" name="Stand. Genomic Sci.">
        <title>Genomic Encyclopedia of Bacterial and Archaeal Type Strains, Phase III: the genomes of soil and plant-associated and newly described type strains.</title>
        <authorList>
            <person name="Whitman W.B."/>
            <person name="Woyke T."/>
            <person name="Klenk H.P."/>
            <person name="Zhou Y."/>
            <person name="Lilburn T.G."/>
            <person name="Beck B.J."/>
            <person name="De Vos P."/>
            <person name="Vandamme P."/>
            <person name="Eisen J.A."/>
            <person name="Garrity G."/>
            <person name="Hugenholtz P."/>
            <person name="Kyrpides N.C."/>
        </authorList>
    </citation>
    <scope>NUCLEOTIDE SEQUENCE [LARGE SCALE GENOMIC DNA]</scope>
    <source>
        <strain evidence="1 2">CGMCC 1.10116</strain>
    </source>
</reference>
<dbReference type="Proteomes" id="UP000315711">
    <property type="component" value="Unassembled WGS sequence"/>
</dbReference>
<dbReference type="EMBL" id="VLKZ01000003">
    <property type="protein sequence ID" value="TWI57942.1"/>
    <property type="molecule type" value="Genomic_DNA"/>
</dbReference>
<dbReference type="SUPFAM" id="SSF75169">
    <property type="entry name" value="DsrEFH-like"/>
    <property type="match status" value="1"/>
</dbReference>
<dbReference type="Gene3D" id="3.40.1260.10">
    <property type="entry name" value="DsrEFH-like"/>
    <property type="match status" value="1"/>
</dbReference>
<dbReference type="RefSeq" id="WP_144449622.1">
    <property type="nucleotide sequence ID" value="NZ_VLKZ01000003.1"/>
</dbReference>
<dbReference type="Pfam" id="PF02635">
    <property type="entry name" value="DsrE"/>
    <property type="match status" value="1"/>
</dbReference>
<organism evidence="1 2">
    <name type="scientific">Halalkalibacter nanhaiisediminis</name>
    <dbReference type="NCBI Taxonomy" id="688079"/>
    <lineage>
        <taxon>Bacteria</taxon>
        <taxon>Bacillati</taxon>
        <taxon>Bacillota</taxon>
        <taxon>Bacilli</taxon>
        <taxon>Bacillales</taxon>
        <taxon>Bacillaceae</taxon>
        <taxon>Halalkalibacter</taxon>
    </lineage>
</organism>
<comment type="caution">
    <text evidence="1">The sequence shown here is derived from an EMBL/GenBank/DDBJ whole genome shotgun (WGS) entry which is preliminary data.</text>
</comment>
<dbReference type="PANTHER" id="PTHR37691">
    <property type="entry name" value="BLR3518 PROTEIN"/>
    <property type="match status" value="1"/>
</dbReference>
<keyword evidence="2" id="KW-1185">Reference proteome</keyword>
<dbReference type="PANTHER" id="PTHR37691:SF1">
    <property type="entry name" value="BLR3518 PROTEIN"/>
    <property type="match status" value="1"/>
</dbReference>
<sequence>MPNVVIQVNKNGDDYFNKVLNNMTNLKNKLGDELVECEVVVFGDGLDLLVSEDEAIRKRIEAILEMGIRFVVCNNTLTRKNVKIDDLTCSVNAAGSGVAHLVTRQAEGWAYLAL</sequence>
<dbReference type="InterPro" id="IPR027396">
    <property type="entry name" value="DsrEFH-like"/>
</dbReference>
<dbReference type="InterPro" id="IPR003787">
    <property type="entry name" value="Sulphur_relay_DsrE/F-like"/>
</dbReference>